<dbReference type="InterPro" id="IPR002931">
    <property type="entry name" value="Transglutaminase-like"/>
</dbReference>
<feature type="transmembrane region" description="Helical" evidence="2">
    <location>
        <begin position="167"/>
        <end position="184"/>
    </location>
</feature>
<evidence type="ECO:0000313" key="5">
    <source>
        <dbReference type="Proteomes" id="UP000036780"/>
    </source>
</evidence>
<evidence type="ECO:0000256" key="1">
    <source>
        <dbReference type="SAM" id="MobiDB-lite"/>
    </source>
</evidence>
<feature type="transmembrane region" description="Helical" evidence="2">
    <location>
        <begin position="204"/>
        <end position="222"/>
    </location>
</feature>
<keyword evidence="5" id="KW-1185">Reference proteome</keyword>
<feature type="transmembrane region" description="Helical" evidence="2">
    <location>
        <begin position="612"/>
        <end position="632"/>
    </location>
</feature>
<feature type="region of interest" description="Disordered" evidence="1">
    <location>
        <begin position="565"/>
        <end position="603"/>
    </location>
</feature>
<feature type="transmembrane region" description="Helical" evidence="2">
    <location>
        <begin position="115"/>
        <end position="135"/>
    </location>
</feature>
<dbReference type="SUPFAM" id="SSF54001">
    <property type="entry name" value="Cysteine proteinases"/>
    <property type="match status" value="1"/>
</dbReference>
<dbReference type="Pfam" id="PF01841">
    <property type="entry name" value="Transglut_core"/>
    <property type="match status" value="1"/>
</dbReference>
<dbReference type="Gene3D" id="3.10.620.30">
    <property type="match status" value="1"/>
</dbReference>
<dbReference type="EMBL" id="LGTO01000007">
    <property type="protein sequence ID" value="KNE19310.1"/>
    <property type="molecule type" value="Genomic_DNA"/>
</dbReference>
<dbReference type="SMART" id="SM00460">
    <property type="entry name" value="TGc"/>
    <property type="match status" value="1"/>
</dbReference>
<keyword evidence="2" id="KW-0812">Transmembrane</keyword>
<dbReference type="GeneID" id="66872402"/>
<dbReference type="InterPro" id="IPR021878">
    <property type="entry name" value="TgpA_N"/>
</dbReference>
<feature type="transmembrane region" description="Helical" evidence="2">
    <location>
        <begin position="142"/>
        <end position="161"/>
    </location>
</feature>
<comment type="caution">
    <text evidence="4">The sequence shown here is derived from an EMBL/GenBank/DDBJ whole genome shotgun (WGS) entry which is preliminary data.</text>
</comment>
<organism evidence="4 5">
    <name type="scientific">Virgibacillus pantothenticus</name>
    <dbReference type="NCBI Taxonomy" id="1473"/>
    <lineage>
        <taxon>Bacteria</taxon>
        <taxon>Bacillati</taxon>
        <taxon>Bacillota</taxon>
        <taxon>Bacilli</taxon>
        <taxon>Bacillales</taxon>
        <taxon>Bacillaceae</taxon>
        <taxon>Virgibacillus</taxon>
    </lineage>
</organism>
<accession>A0A0L0QL06</accession>
<keyword evidence="2" id="KW-0472">Membrane</keyword>
<feature type="compositionally biased region" description="Basic and acidic residues" evidence="1">
    <location>
        <begin position="571"/>
        <end position="594"/>
    </location>
</feature>
<dbReference type="AlphaFoldDB" id="A0A0L0QL06"/>
<evidence type="ECO:0000256" key="2">
    <source>
        <dbReference type="SAM" id="Phobius"/>
    </source>
</evidence>
<feature type="transmembrane region" description="Helical" evidence="2">
    <location>
        <begin position="40"/>
        <end position="58"/>
    </location>
</feature>
<feature type="transmembrane region" description="Helical" evidence="2">
    <location>
        <begin position="9"/>
        <end position="28"/>
    </location>
</feature>
<dbReference type="PATRIC" id="fig|1473.5.peg.1053"/>
<evidence type="ECO:0000259" key="3">
    <source>
        <dbReference type="SMART" id="SM00460"/>
    </source>
</evidence>
<keyword evidence="2" id="KW-1133">Transmembrane helix</keyword>
<feature type="transmembrane region" description="Helical" evidence="2">
    <location>
        <begin position="70"/>
        <end position="90"/>
    </location>
</feature>
<name>A0A0L0QL06_VIRPA</name>
<dbReference type="PANTHER" id="PTHR42736">
    <property type="entry name" value="PROTEIN-GLUTAMINE GAMMA-GLUTAMYLTRANSFERASE"/>
    <property type="match status" value="1"/>
</dbReference>
<dbReference type="InterPro" id="IPR052901">
    <property type="entry name" value="Bact_TGase-like"/>
</dbReference>
<proteinExistence type="predicted"/>
<evidence type="ECO:0000313" key="4">
    <source>
        <dbReference type="EMBL" id="KNE19310.1"/>
    </source>
</evidence>
<dbReference type="RefSeq" id="WP_050351837.1">
    <property type="nucleotide sequence ID" value="NZ_CP073011.1"/>
</dbReference>
<dbReference type="PANTHER" id="PTHR42736:SF1">
    <property type="entry name" value="PROTEIN-GLUTAMINE GAMMA-GLUTAMYLTRANSFERASE"/>
    <property type="match status" value="1"/>
</dbReference>
<dbReference type="OrthoDB" id="9804872at2"/>
<dbReference type="Proteomes" id="UP000036780">
    <property type="component" value="Unassembled WGS sequence"/>
</dbReference>
<sequence>MNKPKQHPSIFYTLILYICGFILFLEWFYPLQEITDTTSISIFMLYGVLCFLLSFIQIRWWLSFLLKGSALLFVLNSLFFTIGFFNPLWFGELIQDTIVNVQALFNRAWYEFTPLFRSMLFLILIWLMSYLLHYWFVIRKRVFLFILLTIAYLTVLDTFTVYDGSTAIIRIFITSFLALGIAHFMREMDREALRFTFVKKSAIWLLPLIAVVLFSSAVGLAAPKFSPQWPDPVPFIQSSAENAGFSREGNGAIQKVGYGEDDSRLGGSFVQDYTPVFEAEVEEEHYWRVETKDVYTGKGWEMSQDSKFVELAKIPPMFQEDVHVDRKQATIAFQGDEALDKLVHPYGFNHVEASEGEAYIDTTSEAIQVMDSSNEPITLQDYTVGYEYPTFQIEALREASSTGESLEAYTQIPDSLPDRVVELAEEITANEETQYDKTKAIESYFSSTDFTYQTTDVPVPEGDQDYVDQFLFESKAGYCDNFSTSMVVMLRALDIPARWAKGFTGGELIDAGTGDEKNTYEITNSNAHSWVEVYFPGSGWVPFEPTKGFTNLTDFQTAPVDGTATQQDTLKQSEQETDKDEQPAEASPDKKKEEESEVVPAAESKSGTTTNVWMWGIIAAILLLLIIAIMVYRSRLRLQSKWVGRKFTTDNHVKNYQEAYHFLMKVLQKQGEPKQPGETLREYALKIDEKYETTDMQKLTEHYERLIYRDDNKSIPKTEMAQLWKNLIKRILT</sequence>
<dbReference type="Pfam" id="PF11992">
    <property type="entry name" value="TgpA_N"/>
    <property type="match status" value="1"/>
</dbReference>
<gene>
    <name evidence="4" type="ORF">AFK71_12415</name>
</gene>
<reference evidence="5" key="1">
    <citation type="submission" date="2015-07" db="EMBL/GenBank/DDBJ databases">
        <title>Fjat-10053 dsm26.</title>
        <authorList>
            <person name="Liu B."/>
            <person name="Wang J."/>
            <person name="Zhu Y."/>
            <person name="Liu G."/>
            <person name="Chen Q."/>
            <person name="Chen Z."/>
            <person name="Lan J."/>
            <person name="Che J."/>
            <person name="Ge C."/>
            <person name="Shi H."/>
            <person name="Pan Z."/>
            <person name="Liu X."/>
        </authorList>
    </citation>
    <scope>NUCLEOTIDE SEQUENCE [LARGE SCALE GENOMIC DNA]</scope>
    <source>
        <strain evidence="5">DSM 26</strain>
    </source>
</reference>
<protein>
    <recommendedName>
        <fullName evidence="3">Transglutaminase-like domain-containing protein</fullName>
    </recommendedName>
</protein>
<dbReference type="InterPro" id="IPR038765">
    <property type="entry name" value="Papain-like_cys_pep_sf"/>
</dbReference>
<feature type="domain" description="Transglutaminase-like" evidence="3">
    <location>
        <begin position="471"/>
        <end position="547"/>
    </location>
</feature>